<dbReference type="PANTHER" id="PTHR13587">
    <property type="entry name" value="INTEGRATOR COMPLEX SUBUNIT 3"/>
    <property type="match status" value="1"/>
</dbReference>
<reference evidence="2 3" key="1">
    <citation type="submission" date="2020-02" db="EMBL/GenBank/DDBJ databases">
        <authorList>
            <person name="Ma Q."/>
            <person name="Huang Y."/>
            <person name="Song X."/>
            <person name="Pei D."/>
        </authorList>
    </citation>
    <scope>NUCLEOTIDE SEQUENCE [LARGE SCALE GENOMIC DNA]</scope>
    <source>
        <strain evidence="2">Sxm20200214</strain>
        <tissue evidence="2">Leaf</tissue>
    </source>
</reference>
<dbReference type="InterPro" id="IPR045334">
    <property type="entry name" value="INTS3"/>
</dbReference>
<comment type="caution">
    <text evidence="2">The sequence shown here is derived from an EMBL/GenBank/DDBJ whole genome shotgun (WGS) entry which is preliminary data.</text>
</comment>
<protein>
    <recommendedName>
        <fullName evidence="1">Integrator complex subunit 3 N-terminal domain-containing protein</fullName>
    </recommendedName>
</protein>
<name>A0A8X7TRI9_BRACI</name>
<dbReference type="PANTHER" id="PTHR13587:SF7">
    <property type="entry name" value="INTEGRATOR COMPLEX SUBUNIT 3"/>
    <property type="match status" value="1"/>
</dbReference>
<sequence>MENENLLAASKLIHVALHEVENQLELSLRQANESLKLKLRPPFSLEIPDPQEYLQLNRAIIYGVLCDSSSSTTHMKHLHALVTDGYGFFTSLLVGIVVELYGKLVDSAKIQLMWLTKEMISVSSVGLEDLLLSLLRRIGSRDQNVWLCSELVSLFLDKWDCLLEDFPLVLTTNEQGLYSFLRLLAEDHCKVSGDNVKRLEIKFCVKMFREEMDLSLKIGRNLVRLLQDLAHVSEFREIRNNLVSSIYYMSKTSTRYFFLRISPEMETQLRFLLGNVKLGSHKRHQIWFLNKFLVGNGKEVLLTDIVRFICCVIHPTNEIIRSEIMPRWAVIGWFLELSRQNQGSVKLALFYDWLFFDETICNIIMNVEPAALLMVWSIPQYPHITHSLLDYLLHLVDTHEITHRDMFARGVASAFRAIERKGVIRSLDIFLSSPALAPDQKKKLANLLSCHQEKVPPLNLLQPSVGPLIRVVEPGKADHKLDNSVVNSSRVLHLHQTRCLAANSSCRAGDFRSLALSAKSSLESSRSLGSRVNEPSLFVVIMCLDNCLVGLLGGSGPCPTVSPPSSLVSSVADSANLEVGSARQLF</sequence>
<dbReference type="GO" id="GO:0005737">
    <property type="term" value="C:cytoplasm"/>
    <property type="evidence" value="ECO:0007669"/>
    <property type="project" value="TreeGrafter"/>
</dbReference>
<dbReference type="Pfam" id="PF10189">
    <property type="entry name" value="Ints3_N"/>
    <property type="match status" value="1"/>
</dbReference>
<organism evidence="2 3">
    <name type="scientific">Brassica carinata</name>
    <name type="common">Ethiopian mustard</name>
    <name type="synonym">Abyssinian cabbage</name>
    <dbReference type="NCBI Taxonomy" id="52824"/>
    <lineage>
        <taxon>Eukaryota</taxon>
        <taxon>Viridiplantae</taxon>
        <taxon>Streptophyta</taxon>
        <taxon>Embryophyta</taxon>
        <taxon>Tracheophyta</taxon>
        <taxon>Spermatophyta</taxon>
        <taxon>Magnoliopsida</taxon>
        <taxon>eudicotyledons</taxon>
        <taxon>Gunneridae</taxon>
        <taxon>Pentapetalae</taxon>
        <taxon>rosids</taxon>
        <taxon>malvids</taxon>
        <taxon>Brassicales</taxon>
        <taxon>Brassicaceae</taxon>
        <taxon>Brassiceae</taxon>
        <taxon>Brassica</taxon>
    </lineage>
</organism>
<gene>
    <name evidence="2" type="ORF">Bca52824_081748</name>
</gene>
<dbReference type="OrthoDB" id="2021145at2759"/>
<proteinExistence type="predicted"/>
<dbReference type="Proteomes" id="UP000886595">
    <property type="component" value="Unassembled WGS sequence"/>
</dbReference>
<feature type="domain" description="Integrator complex subunit 3 N-terminal" evidence="1">
    <location>
        <begin position="51"/>
        <end position="445"/>
    </location>
</feature>
<evidence type="ECO:0000313" key="3">
    <source>
        <dbReference type="Proteomes" id="UP000886595"/>
    </source>
</evidence>
<dbReference type="AlphaFoldDB" id="A0A8X7TRI9"/>
<dbReference type="EMBL" id="JAAMPC010000016">
    <property type="protein sequence ID" value="KAG2251612.1"/>
    <property type="molecule type" value="Genomic_DNA"/>
</dbReference>
<keyword evidence="3" id="KW-1185">Reference proteome</keyword>
<evidence type="ECO:0000313" key="2">
    <source>
        <dbReference type="EMBL" id="KAG2251612.1"/>
    </source>
</evidence>
<evidence type="ECO:0000259" key="1">
    <source>
        <dbReference type="Pfam" id="PF10189"/>
    </source>
</evidence>
<dbReference type="InterPro" id="IPR019333">
    <property type="entry name" value="INTS3_N"/>
</dbReference>
<accession>A0A8X7TRI9</accession>